<gene>
    <name evidence="1" type="ORF">AAP_04767</name>
</gene>
<accession>A0A167WCH2</accession>
<protein>
    <recommendedName>
        <fullName evidence="3">Proteasome assembly chaperone 3</fullName>
    </recommendedName>
</protein>
<keyword evidence="2" id="KW-1185">Reference proteome</keyword>
<dbReference type="OrthoDB" id="5407417at2759"/>
<dbReference type="InterPro" id="IPR032157">
    <property type="entry name" value="PAC4"/>
</dbReference>
<name>A0A167WCH2_9EURO</name>
<dbReference type="Pfam" id="PF16093">
    <property type="entry name" value="PAC4"/>
    <property type="match status" value="1"/>
</dbReference>
<organism evidence="1 2">
    <name type="scientific">Ascosphaera apis ARSEF 7405</name>
    <dbReference type="NCBI Taxonomy" id="392613"/>
    <lineage>
        <taxon>Eukaryota</taxon>
        <taxon>Fungi</taxon>
        <taxon>Dikarya</taxon>
        <taxon>Ascomycota</taxon>
        <taxon>Pezizomycotina</taxon>
        <taxon>Eurotiomycetes</taxon>
        <taxon>Eurotiomycetidae</taxon>
        <taxon>Onygenales</taxon>
        <taxon>Ascosphaeraceae</taxon>
        <taxon>Ascosphaera</taxon>
    </lineage>
</organism>
<comment type="caution">
    <text evidence="1">The sequence shown here is derived from an EMBL/GenBank/DDBJ whole genome shotgun (WGS) entry which is preliminary data.</text>
</comment>
<proteinExistence type="predicted"/>
<reference evidence="1 2" key="1">
    <citation type="journal article" date="2016" name="Genome Biol. Evol.">
        <title>Divergent and convergent evolution of fungal pathogenicity.</title>
        <authorList>
            <person name="Shang Y."/>
            <person name="Xiao G."/>
            <person name="Zheng P."/>
            <person name="Cen K."/>
            <person name="Zhan S."/>
            <person name="Wang C."/>
        </authorList>
    </citation>
    <scope>NUCLEOTIDE SEQUENCE [LARGE SCALE GENOMIC DNA]</scope>
    <source>
        <strain evidence="1 2">ARSEF 7405</strain>
    </source>
</reference>
<dbReference type="EMBL" id="AZGZ01000024">
    <property type="protein sequence ID" value="KZZ88669.1"/>
    <property type="molecule type" value="Genomic_DNA"/>
</dbReference>
<evidence type="ECO:0000313" key="2">
    <source>
        <dbReference type="Proteomes" id="UP000242877"/>
    </source>
</evidence>
<dbReference type="VEuPathDB" id="FungiDB:AAP_04767"/>
<dbReference type="GO" id="GO:0043248">
    <property type="term" value="P:proteasome assembly"/>
    <property type="evidence" value="ECO:0007669"/>
    <property type="project" value="InterPro"/>
</dbReference>
<dbReference type="AlphaFoldDB" id="A0A167WCH2"/>
<sequence>MSGSISSEAFSGRPVELSFPAPKGLDGHIHIHLTVSAASTILFLTSTSFGDSGSTIRSMGSFVCAIPDRTSPKNSLCTTITAVPSTVDFASRTARILSQRMKMPVYVGCSIELAGYTADEEMQCLSKVIEVVMARSVMTKSNDA</sequence>
<evidence type="ECO:0008006" key="3">
    <source>
        <dbReference type="Google" id="ProtNLM"/>
    </source>
</evidence>
<evidence type="ECO:0000313" key="1">
    <source>
        <dbReference type="EMBL" id="KZZ88669.1"/>
    </source>
</evidence>
<dbReference type="Gene3D" id="3.30.230.100">
    <property type="match status" value="1"/>
</dbReference>
<dbReference type="Proteomes" id="UP000242877">
    <property type="component" value="Unassembled WGS sequence"/>
</dbReference>